<dbReference type="Gene3D" id="3.40.50.2000">
    <property type="entry name" value="Glycogen Phosphorylase B"/>
    <property type="match status" value="2"/>
</dbReference>
<dbReference type="CDD" id="cd03786">
    <property type="entry name" value="GTB_UDP-GlcNAc_2-Epimerase"/>
    <property type="match status" value="1"/>
</dbReference>
<evidence type="ECO:0000313" key="3">
    <source>
        <dbReference type="Proteomes" id="UP000199608"/>
    </source>
</evidence>
<feature type="domain" description="UDP-N-acetylglucosamine 2-epimerase" evidence="1">
    <location>
        <begin position="22"/>
        <end position="368"/>
    </location>
</feature>
<dbReference type="Proteomes" id="UP000199608">
    <property type="component" value="Unassembled WGS sequence"/>
</dbReference>
<dbReference type="InterPro" id="IPR003331">
    <property type="entry name" value="UDP_GlcNAc_Epimerase_2_dom"/>
</dbReference>
<dbReference type="EMBL" id="FNLL01000002">
    <property type="protein sequence ID" value="SDT85650.1"/>
    <property type="molecule type" value="Genomic_DNA"/>
</dbReference>
<proteinExistence type="predicted"/>
<evidence type="ECO:0000259" key="1">
    <source>
        <dbReference type="Pfam" id="PF02350"/>
    </source>
</evidence>
<dbReference type="Pfam" id="PF02350">
    <property type="entry name" value="Epimerase_2"/>
    <property type="match status" value="1"/>
</dbReference>
<dbReference type="InterPro" id="IPR029767">
    <property type="entry name" value="WecB-like"/>
</dbReference>
<evidence type="ECO:0000313" key="2">
    <source>
        <dbReference type="EMBL" id="SDT85650.1"/>
    </source>
</evidence>
<organism evidence="2 3">
    <name type="scientific">Desulfobacula phenolica</name>
    <dbReference type="NCBI Taxonomy" id="90732"/>
    <lineage>
        <taxon>Bacteria</taxon>
        <taxon>Pseudomonadati</taxon>
        <taxon>Thermodesulfobacteriota</taxon>
        <taxon>Desulfobacteria</taxon>
        <taxon>Desulfobacterales</taxon>
        <taxon>Desulfobacteraceae</taxon>
        <taxon>Desulfobacula</taxon>
    </lineage>
</organism>
<dbReference type="AlphaFoldDB" id="A0A1H2DRY0"/>
<dbReference type="PANTHER" id="PTHR43174">
    <property type="entry name" value="UDP-N-ACETYLGLUCOSAMINE 2-EPIMERASE"/>
    <property type="match status" value="1"/>
</dbReference>
<dbReference type="RefSeq" id="WP_092230206.1">
    <property type="nucleotide sequence ID" value="NZ_FNLL01000002.1"/>
</dbReference>
<dbReference type="SUPFAM" id="SSF53756">
    <property type="entry name" value="UDP-Glycosyltransferase/glycogen phosphorylase"/>
    <property type="match status" value="1"/>
</dbReference>
<dbReference type="GO" id="GO:0006047">
    <property type="term" value="P:UDP-N-acetylglucosamine metabolic process"/>
    <property type="evidence" value="ECO:0007669"/>
    <property type="project" value="InterPro"/>
</dbReference>
<accession>A0A1H2DRY0</accession>
<protein>
    <submittedName>
        <fullName evidence="2">GDP/UDP-N,N'-diacetylbacillosamine 2-epimerase (Hydrolysing)</fullName>
    </submittedName>
</protein>
<dbReference type="NCBIfam" id="TIGR03568">
    <property type="entry name" value="NeuC_NnaA"/>
    <property type="match status" value="1"/>
</dbReference>
<reference evidence="3" key="1">
    <citation type="submission" date="2016-10" db="EMBL/GenBank/DDBJ databases">
        <authorList>
            <person name="Varghese N."/>
            <person name="Submissions S."/>
        </authorList>
    </citation>
    <scope>NUCLEOTIDE SEQUENCE [LARGE SCALE GENOMIC DNA]</scope>
    <source>
        <strain evidence="3">DSM 3384</strain>
    </source>
</reference>
<dbReference type="InterPro" id="IPR020004">
    <property type="entry name" value="UDP-GlcNAc_Epase"/>
</dbReference>
<gene>
    <name evidence="2" type="ORF">SAMN04487931_10266</name>
</gene>
<dbReference type="PANTHER" id="PTHR43174:SF3">
    <property type="entry name" value="UDP-N-ACETYLGLUCOSAMINE 2-EPIMERASE"/>
    <property type="match status" value="1"/>
</dbReference>
<sequence>MRKICVYTSTRAEYGLLRNFIKEIHEDSNLQLQLLVSGTHLVPEQGMTIEEIRKDGFEPDKCVDIDLIDDSPTGICQSMGTAVSEYGKFFAAYNPDILVVLGDRFEAFCCATAAQVCCVPIAHIHGGETTQGAIDEAFRHSITKMAHLHFPCCEAYLRRIVQMGEQPEYVYNVGALGVENIRNLNLMERGDLEESIRFKLDKPFFLITFHPVTLEKNSSKEQFTEILGALDQYSDHKFVFTGSNADTGGQVVNQMQKDYQNKHPDQCLVVPSLGYLRYLSAMKFCEAVIGNSSSGIFEAPALKVPAINIGDRQKGRIRTESIVDCNPSKESILAALKIIQSHFFQLNLKSMNIPFEKSGTAKKIKEILQTADLKDILKKKFHDIEC</sequence>
<dbReference type="GO" id="GO:0004553">
    <property type="term" value="F:hydrolase activity, hydrolyzing O-glycosyl compounds"/>
    <property type="evidence" value="ECO:0007669"/>
    <property type="project" value="InterPro"/>
</dbReference>
<keyword evidence="3" id="KW-1185">Reference proteome</keyword>
<name>A0A1H2DRY0_9BACT</name>